<comment type="similarity">
    <text evidence="4">Belongs to the dynactin 150 kDa subunit family.</text>
</comment>
<dbReference type="SUPFAM" id="SSF74924">
    <property type="entry name" value="Cap-Gly domain"/>
    <property type="match status" value="1"/>
</dbReference>
<evidence type="ECO:0000256" key="10">
    <source>
        <dbReference type="ARBA" id="ARBA00023054"/>
    </source>
</evidence>
<evidence type="ECO:0000256" key="11">
    <source>
        <dbReference type="ARBA" id="ARBA00023212"/>
    </source>
</evidence>
<evidence type="ECO:0000313" key="16">
    <source>
        <dbReference type="EMBL" id="KAF2659349.1"/>
    </source>
</evidence>
<evidence type="ECO:0000256" key="14">
    <source>
        <dbReference type="SAM" id="MobiDB-lite"/>
    </source>
</evidence>
<evidence type="ECO:0000259" key="15">
    <source>
        <dbReference type="PROSITE" id="PS50245"/>
    </source>
</evidence>
<dbReference type="GO" id="GO:0051301">
    <property type="term" value="P:cell division"/>
    <property type="evidence" value="ECO:0007669"/>
    <property type="project" value="UniProtKB-KW"/>
</dbReference>
<dbReference type="InterPro" id="IPR022157">
    <property type="entry name" value="Dynactin"/>
</dbReference>
<keyword evidence="8" id="KW-0498">Mitosis</keyword>
<comment type="subcellular location">
    <subcellularLocation>
        <location evidence="3">Cytoplasm</location>
        <location evidence="3">Cell cortex</location>
    </subcellularLocation>
    <subcellularLocation>
        <location evidence="1">Cytoplasm</location>
        <location evidence="1">Cytoskeleton</location>
        <location evidence="1">Microtubule organizing center</location>
        <location evidence="1">Centrosome</location>
        <location evidence="1">Centriole</location>
    </subcellularLocation>
    <subcellularLocation>
        <location evidence="2">Cytoplasm</location>
        <location evidence="2">Cytoskeleton</location>
        <location evidence="2">Spindle</location>
    </subcellularLocation>
</comment>
<reference evidence="16" key="1">
    <citation type="journal article" date="2020" name="Stud. Mycol.">
        <title>101 Dothideomycetes genomes: a test case for predicting lifestyles and emergence of pathogens.</title>
        <authorList>
            <person name="Haridas S."/>
            <person name="Albert R."/>
            <person name="Binder M."/>
            <person name="Bloem J."/>
            <person name="Labutti K."/>
            <person name="Salamov A."/>
            <person name="Andreopoulos B."/>
            <person name="Baker S."/>
            <person name="Barry K."/>
            <person name="Bills G."/>
            <person name="Bluhm B."/>
            <person name="Cannon C."/>
            <person name="Castanera R."/>
            <person name="Culley D."/>
            <person name="Daum C."/>
            <person name="Ezra D."/>
            <person name="Gonzalez J."/>
            <person name="Henrissat B."/>
            <person name="Kuo A."/>
            <person name="Liang C."/>
            <person name="Lipzen A."/>
            <person name="Lutzoni F."/>
            <person name="Magnuson J."/>
            <person name="Mondo S."/>
            <person name="Nolan M."/>
            <person name="Ohm R."/>
            <person name="Pangilinan J."/>
            <person name="Park H.-J."/>
            <person name="Ramirez L."/>
            <person name="Alfaro M."/>
            <person name="Sun H."/>
            <person name="Tritt A."/>
            <person name="Yoshinaga Y."/>
            <person name="Zwiers L.-H."/>
            <person name="Turgeon B."/>
            <person name="Goodwin S."/>
            <person name="Spatafora J."/>
            <person name="Crous P."/>
            <person name="Grigoriev I."/>
        </authorList>
    </citation>
    <scope>NUCLEOTIDE SEQUENCE</scope>
    <source>
        <strain evidence="16">CBS 122681</strain>
    </source>
</reference>
<dbReference type="PANTHER" id="PTHR18916">
    <property type="entry name" value="DYNACTIN 1-RELATED MICROTUBULE-BINDING"/>
    <property type="match status" value="1"/>
</dbReference>
<keyword evidence="7" id="KW-0493">Microtubule</keyword>
<feature type="coiled-coil region" evidence="13">
    <location>
        <begin position="178"/>
        <end position="299"/>
    </location>
</feature>
<evidence type="ECO:0000256" key="1">
    <source>
        <dbReference type="ARBA" id="ARBA00004114"/>
    </source>
</evidence>
<dbReference type="Pfam" id="PF01302">
    <property type="entry name" value="CAP_GLY"/>
    <property type="match status" value="1"/>
</dbReference>
<sequence length="1171" mass="132364">MADYKVGQTVETNDGRTGVVRYIGEIHVSPGQFLGIELPNAAGKNDGSVKGERYFECLANHGLFVKTSGIARIVAQPAAPRAARPSLRPTSLAPPRKPNQNLSGPARRSSVIPPVQPSVSRPAPKRLSVAPSSSSSQASSSKPVGRPNTTTNNATPAPSLSSTTSKPLRGHQDKSVSIDDLQTQIRHLQKNKEDSNVQLKDMDRVKAERDRYEAIVQKLQAKCQIYHQENADLKAQKKSDQAELERLYRGEQEAESVLELATLDREMAEERAEQAETELESLRLRLEDQALELDVIKLEREVITDEMSDEDKLAASFRQVESERNRLKDAILYLREITEQTETDLRSRIRELEGEQAETETIKEERTAMKTQITELESTVDDMRQQLDAADSWEEIIEELSDQNQQFEKQLAEKDIAIRDLENLKELNDELETHHIEQANDLRAELEAVEVDLAEQIQKVAEQDASISEQETLILKFRELVVDLQSKMNDAESSKTMSDEQAKDVTGRFNDVMELNRRLRNATLNTTVKTITSELQKMEANEAQEELTIVKHYLPESSDIYNTDSLRAYFRAKRLDFMSALTSSLMRNLSSESVKPKDADNHLLELLRMDCIHQLDRLNIKSNQVWAAMSTATLEQFVSFGSAYEDFGLVERSLVGCVESLKKDDIGFKETSDALRRANKLLYGTSTDFKEVLARRPEDELVFRVFSIKTSLGVIKSVFDVARSCVSHARVKDEKMGMLMGLLNPSAESHDSIVAAEKLLRTLETLRADLLYPNFPGGIEEVVQQDESLGKAAEVTIQFAMEFINYLLPFHGEETIHALDLERAYIDIRDKHMDEEDGVVFSNIVAKLKHWNEYGSVLMNNVEIEHGPAPWVVKAQEIEAAKKQSADAERLLQIVSVEHNATKLQIRQREETIETKELEIAHLKRKHEEAIAKVERCDHLQNELKAAQQEQDQLKFELKQQSSELERLRERASVSDRSEVIEARPAVEHGAAHTVPERTASRADPPGTLITFLEALTNENHWLRRRENSEMFGNNLKEMFPRIRDSQLAKARKEAAKAREEAQPKPDKADEMLAMSLAWEQAELAPSAPAHEQAHALQPSEKMAAAPSQTHSPVHRRGRSPILLTPLQTPLSWKPDASTPSHYYAELEDMGYEDLSPIAEEFAMEMHDLLE</sequence>
<dbReference type="InterPro" id="IPR000938">
    <property type="entry name" value="CAP-Gly_domain"/>
</dbReference>
<dbReference type="Proteomes" id="UP000799324">
    <property type="component" value="Unassembled WGS sequence"/>
</dbReference>
<evidence type="ECO:0000256" key="5">
    <source>
        <dbReference type="ARBA" id="ARBA00022490"/>
    </source>
</evidence>
<dbReference type="OrthoDB" id="2130750at2759"/>
<feature type="compositionally biased region" description="Low complexity" evidence="14">
    <location>
        <begin position="107"/>
        <end position="167"/>
    </location>
</feature>
<feature type="region of interest" description="Disordered" evidence="14">
    <location>
        <begin position="1085"/>
        <end position="1121"/>
    </location>
</feature>
<evidence type="ECO:0000256" key="4">
    <source>
        <dbReference type="ARBA" id="ARBA00011010"/>
    </source>
</evidence>
<dbReference type="PROSITE" id="PS00845">
    <property type="entry name" value="CAP_GLY_1"/>
    <property type="match status" value="1"/>
</dbReference>
<keyword evidence="6" id="KW-0132">Cell division</keyword>
<keyword evidence="10 13" id="KW-0175">Coiled coil</keyword>
<accession>A0A6A6TH44</accession>
<evidence type="ECO:0000256" key="8">
    <source>
        <dbReference type="ARBA" id="ARBA00022776"/>
    </source>
</evidence>
<evidence type="ECO:0000256" key="9">
    <source>
        <dbReference type="ARBA" id="ARBA00023017"/>
    </source>
</evidence>
<evidence type="ECO:0000256" key="13">
    <source>
        <dbReference type="SAM" id="Coils"/>
    </source>
</evidence>
<keyword evidence="5" id="KW-0963">Cytoplasm</keyword>
<feature type="coiled-coil region" evidence="13">
    <location>
        <begin position="335"/>
        <end position="463"/>
    </location>
</feature>
<evidence type="ECO:0000256" key="3">
    <source>
        <dbReference type="ARBA" id="ARBA00004544"/>
    </source>
</evidence>
<dbReference type="GO" id="GO:0005819">
    <property type="term" value="C:spindle"/>
    <property type="evidence" value="ECO:0007669"/>
    <property type="project" value="UniProtKB-SubCell"/>
</dbReference>
<dbReference type="GO" id="GO:0005814">
    <property type="term" value="C:centriole"/>
    <property type="evidence" value="ECO:0007669"/>
    <property type="project" value="UniProtKB-SubCell"/>
</dbReference>
<dbReference type="PANTHER" id="PTHR18916:SF6">
    <property type="entry name" value="DYNACTIN SUBUNIT 1"/>
    <property type="match status" value="1"/>
</dbReference>
<gene>
    <name evidence="16" type="ORF">K491DRAFT_689219</name>
</gene>
<name>A0A6A6TH44_9PLEO</name>
<dbReference type="SMART" id="SM01052">
    <property type="entry name" value="CAP_GLY"/>
    <property type="match status" value="1"/>
</dbReference>
<dbReference type="AlphaFoldDB" id="A0A6A6TH44"/>
<feature type="domain" description="CAP-Gly" evidence="15">
    <location>
        <begin position="24"/>
        <end position="66"/>
    </location>
</feature>
<keyword evidence="17" id="KW-1185">Reference proteome</keyword>
<keyword evidence="9" id="KW-0243">Dynein</keyword>
<dbReference type="InterPro" id="IPR036859">
    <property type="entry name" value="CAP-Gly_dom_sf"/>
</dbReference>
<dbReference type="EMBL" id="MU004307">
    <property type="protein sequence ID" value="KAF2659349.1"/>
    <property type="molecule type" value="Genomic_DNA"/>
</dbReference>
<keyword evidence="12" id="KW-0131">Cell cycle</keyword>
<evidence type="ECO:0000256" key="12">
    <source>
        <dbReference type="ARBA" id="ARBA00023306"/>
    </source>
</evidence>
<dbReference type="PROSITE" id="PS50245">
    <property type="entry name" value="CAP_GLY_2"/>
    <property type="match status" value="1"/>
</dbReference>
<protein>
    <recommendedName>
        <fullName evidence="15">CAP-Gly domain-containing protein</fullName>
    </recommendedName>
</protein>
<dbReference type="GO" id="GO:0030286">
    <property type="term" value="C:dynein complex"/>
    <property type="evidence" value="ECO:0007669"/>
    <property type="project" value="UniProtKB-KW"/>
</dbReference>
<feature type="compositionally biased region" description="Basic and acidic residues" evidence="14">
    <location>
        <begin position="986"/>
        <end position="1001"/>
    </location>
</feature>
<evidence type="ECO:0000313" key="17">
    <source>
        <dbReference type="Proteomes" id="UP000799324"/>
    </source>
</evidence>
<organism evidence="16 17">
    <name type="scientific">Lophiostoma macrostomum CBS 122681</name>
    <dbReference type="NCBI Taxonomy" id="1314788"/>
    <lineage>
        <taxon>Eukaryota</taxon>
        <taxon>Fungi</taxon>
        <taxon>Dikarya</taxon>
        <taxon>Ascomycota</taxon>
        <taxon>Pezizomycotina</taxon>
        <taxon>Dothideomycetes</taxon>
        <taxon>Pleosporomycetidae</taxon>
        <taxon>Pleosporales</taxon>
        <taxon>Lophiostomataceae</taxon>
        <taxon>Lophiostoma</taxon>
    </lineage>
</organism>
<feature type="compositionally biased region" description="Low complexity" evidence="14">
    <location>
        <begin position="78"/>
        <end position="89"/>
    </location>
</feature>
<feature type="region of interest" description="Disordered" evidence="14">
    <location>
        <begin position="986"/>
        <end position="1005"/>
    </location>
</feature>
<evidence type="ECO:0000256" key="6">
    <source>
        <dbReference type="ARBA" id="ARBA00022618"/>
    </source>
</evidence>
<keyword evidence="11" id="KW-0206">Cytoskeleton</keyword>
<feature type="coiled-coil region" evidence="13">
    <location>
        <begin position="878"/>
        <end position="971"/>
    </location>
</feature>
<evidence type="ECO:0000256" key="2">
    <source>
        <dbReference type="ARBA" id="ARBA00004186"/>
    </source>
</evidence>
<proteinExistence type="inferred from homology"/>
<dbReference type="GO" id="GO:0005874">
    <property type="term" value="C:microtubule"/>
    <property type="evidence" value="ECO:0007669"/>
    <property type="project" value="UniProtKB-KW"/>
</dbReference>
<feature type="region of interest" description="Disordered" evidence="14">
    <location>
        <begin position="78"/>
        <end position="177"/>
    </location>
</feature>
<evidence type="ECO:0000256" key="7">
    <source>
        <dbReference type="ARBA" id="ARBA00022701"/>
    </source>
</evidence>
<dbReference type="Pfam" id="PF12455">
    <property type="entry name" value="Dynactin"/>
    <property type="match status" value="1"/>
</dbReference>
<dbReference type="Gene3D" id="2.30.30.190">
    <property type="entry name" value="CAP Gly-rich-like domain"/>
    <property type="match status" value="1"/>
</dbReference>